<accession>A0A4Y9Z5E4</accession>
<dbReference type="PANTHER" id="PTHR11440">
    <property type="entry name" value="LECITHIN-CHOLESTEROL ACYLTRANSFERASE-RELATED"/>
    <property type="match status" value="1"/>
</dbReference>
<evidence type="ECO:0000313" key="4">
    <source>
        <dbReference type="EMBL" id="TFY68549.1"/>
    </source>
</evidence>
<dbReference type="Pfam" id="PF02450">
    <property type="entry name" value="LCAT"/>
    <property type="match status" value="1"/>
</dbReference>
<gene>
    <name evidence="4" type="ORF">EVJ58_g949</name>
</gene>
<organism evidence="4 5">
    <name type="scientific">Rhodofomes roseus</name>
    <dbReference type="NCBI Taxonomy" id="34475"/>
    <lineage>
        <taxon>Eukaryota</taxon>
        <taxon>Fungi</taxon>
        <taxon>Dikarya</taxon>
        <taxon>Basidiomycota</taxon>
        <taxon>Agaricomycotina</taxon>
        <taxon>Agaricomycetes</taxon>
        <taxon>Polyporales</taxon>
        <taxon>Rhodofomes</taxon>
    </lineage>
</organism>
<feature type="compositionally biased region" description="Basic and acidic residues" evidence="1">
    <location>
        <begin position="9"/>
        <end position="25"/>
    </location>
</feature>
<dbReference type="PRINTS" id="PR00111">
    <property type="entry name" value="ABHYDROLASE"/>
</dbReference>
<evidence type="ECO:0000256" key="1">
    <source>
        <dbReference type="SAM" id="MobiDB-lite"/>
    </source>
</evidence>
<evidence type="ECO:0000313" key="5">
    <source>
        <dbReference type="Proteomes" id="UP000298390"/>
    </source>
</evidence>
<sequence length="931" mass="104006">MALRKRANAHADDESATTSDREHELNEVRHLKQELAHKVDDLKRKQKGRHWFATRRFIFPLGVILGVLLGFSLIQPSDFTDLQTHLALLLDSYDFSLPQMPQIELQIDLTRFETEWRRLWSNVPEPWKLNTNGLEFTVGEKVAEEGLTAKHPIVLIPGIISTGLESWSTTPEYRPFFRQKLWGGFSMLQQVVFNKEKWMAALMLDPVTGLDPPGAKVRAAEGIDAASSFVQGYWLWSKIVENLAVVNYDTNNLHLAPYDWRLSYWNLEERDSYFTKLKMTIEAFRIGEGRRVVLAAHSMGSTVMLYLYVVWARLPELYTDLWVESPEHGNGGPTWVEDNIEALVTIAGTHLGGEAVWGNATFAPDDRSDAVWSHGELILFRESVLKTEGAGSRLRNMTASEASTWILERTATQFQKMIESNYSFGIERDEEQLKRNNFDHRKWTNPLEIQLPKRAYDEDLLCLRPWQGHGAIILTRPARSSRYTREGFEHDEVQADVIDAQCANVSDCMTPRTPLDLPLLRKSQIDAEYTDEVELPHEPSPTIPRGGGTTGDHVDILGSTALNEIILRVATGAGDQIHDSFITRRAFTFSSTIRTSASSALQWFLLVLPAAVLLAYLLTAFPLATTTPAVQPSLATLPKESPSWQIYPETFYDGGAYVHFPQGSVRYWLIGPEKGQRVVLIHGLSVPAIIWKDVAPQLAHSGIRVLLYDLYGRGYSDAPQTTYDSSLYTTQLALLMQYVGWDKAHIAGVSMGGGVAAAFNAQFPHLVSDKVALLAPTGLLDPTDLSRTTRFLSSPIMQLFTASWPVRLYIRYLANSHPTDDPIAELVRLQSAYLPGFNAAVASSLRDGPVRSLASAYAALGRRAEKDKTSVLLVWGTSDAVVPYKTSTRVRTLVPSAQLLTIEGGSHDITITHAKEVGAALVRFFKGQPLP</sequence>
<keyword evidence="2" id="KW-1133">Transmembrane helix</keyword>
<dbReference type="InterPro" id="IPR003386">
    <property type="entry name" value="LACT/PDAT_acylTrfase"/>
</dbReference>
<name>A0A4Y9Z5E4_9APHY</name>
<feature type="region of interest" description="Disordered" evidence="1">
    <location>
        <begin position="1"/>
        <end position="25"/>
    </location>
</feature>
<protein>
    <recommendedName>
        <fullName evidence="3">AB hydrolase-1 domain-containing protein</fullName>
    </recommendedName>
</protein>
<reference evidence="4 5" key="1">
    <citation type="submission" date="2019-01" db="EMBL/GenBank/DDBJ databases">
        <title>Genome sequencing of the rare red list fungi Fomitopsis rosea.</title>
        <authorList>
            <person name="Buettner E."/>
            <person name="Kellner H."/>
        </authorList>
    </citation>
    <scope>NUCLEOTIDE SEQUENCE [LARGE SCALE GENOMIC DNA]</scope>
    <source>
        <strain evidence="4 5">DSM 105464</strain>
    </source>
</reference>
<dbReference type="SUPFAM" id="SSF53474">
    <property type="entry name" value="alpha/beta-Hydrolases"/>
    <property type="match status" value="2"/>
</dbReference>
<keyword evidence="2" id="KW-0812">Transmembrane</keyword>
<evidence type="ECO:0000256" key="2">
    <source>
        <dbReference type="SAM" id="Phobius"/>
    </source>
</evidence>
<dbReference type="InterPro" id="IPR000073">
    <property type="entry name" value="AB_hydrolase_1"/>
</dbReference>
<keyword evidence="2" id="KW-0472">Membrane</keyword>
<dbReference type="Pfam" id="PF00561">
    <property type="entry name" value="Abhydrolase_1"/>
    <property type="match status" value="1"/>
</dbReference>
<dbReference type="GO" id="GO:0008374">
    <property type="term" value="F:O-acyltransferase activity"/>
    <property type="evidence" value="ECO:0007669"/>
    <property type="project" value="InterPro"/>
</dbReference>
<comment type="caution">
    <text evidence="4">The sequence shown here is derived from an EMBL/GenBank/DDBJ whole genome shotgun (WGS) entry which is preliminary data.</text>
</comment>
<feature type="domain" description="AB hydrolase-1" evidence="3">
    <location>
        <begin position="677"/>
        <end position="913"/>
    </location>
</feature>
<dbReference type="Proteomes" id="UP000298390">
    <property type="component" value="Unassembled WGS sequence"/>
</dbReference>
<dbReference type="STRING" id="34475.A0A4Y9Z5E4"/>
<proteinExistence type="predicted"/>
<dbReference type="GO" id="GO:0006629">
    <property type="term" value="P:lipid metabolic process"/>
    <property type="evidence" value="ECO:0007669"/>
    <property type="project" value="InterPro"/>
</dbReference>
<feature type="transmembrane region" description="Helical" evidence="2">
    <location>
        <begin position="57"/>
        <end position="74"/>
    </location>
</feature>
<dbReference type="InterPro" id="IPR029058">
    <property type="entry name" value="AB_hydrolase_fold"/>
</dbReference>
<dbReference type="EMBL" id="SEKV01000028">
    <property type="protein sequence ID" value="TFY68549.1"/>
    <property type="molecule type" value="Genomic_DNA"/>
</dbReference>
<dbReference type="AlphaFoldDB" id="A0A4Y9Z5E4"/>
<evidence type="ECO:0000259" key="3">
    <source>
        <dbReference type="Pfam" id="PF00561"/>
    </source>
</evidence>
<dbReference type="Gene3D" id="3.40.50.1820">
    <property type="entry name" value="alpha/beta hydrolase"/>
    <property type="match status" value="2"/>
</dbReference>